<accession>A0A6A6VUF5</accession>
<dbReference type="InterPro" id="IPR007577">
    <property type="entry name" value="GlycoTrfase_DXD_sugar-bd_CS"/>
</dbReference>
<dbReference type="GeneID" id="54487272"/>
<sequence>MKRNLPPQAYKVFEILRNILVTELLIRVVWILAAWYRGDARHYVPSTPAELLLLVNTSAAYPLRSMQINPAANVFNRPTHSVENRPDYLGPRPDVDTEADIQLIVETCRGSYVQNEKIRDIASCMKLLAEGESSYYSLPDITLRASAQNPQHAEYDNADGNHNTMQQYPEYQAPTSTSRGACHGPVIPYHTYWSGSVTWRVEAFIKSYLFTQNIPCSQLWLWFDADSNPNAVRDTLSHPIFARFLPLVERGDLRVEPWKFPSWVPLPPDEHPFDLPGVDIDPKLMPFEPAALSDAVRFIMLHMHGGVYLDIDMLLLRDLRPLLLPKNHTWAERWGTAVAPGDYNTAVMSLSPQSRLSTYFLLGAVRMGSMFHPRVVGKMALTDGRDKEFLKLNDAAFDPVWTIFEGYEGQCTVPCLTWIDDAFRAQKFDAEWSAFEGAPLKTLDLSRPQNVKTKLDSVQEGSSLAILASILADRSSSVSDLKTALRNVGIVANYDATRDRFAPSNRTMQNFYRGSYAYHIHNQWAKQPEPSSWLDVLQQAHNEFFAGTSTNPYGEQWEGPEVLAYDFYPQLISGG</sequence>
<evidence type="ECO:0008006" key="4">
    <source>
        <dbReference type="Google" id="ProtNLM"/>
    </source>
</evidence>
<dbReference type="SUPFAM" id="SSF53448">
    <property type="entry name" value="Nucleotide-diphospho-sugar transferases"/>
    <property type="match status" value="1"/>
</dbReference>
<dbReference type="InterPro" id="IPR029044">
    <property type="entry name" value="Nucleotide-diphossugar_trans"/>
</dbReference>
<proteinExistence type="inferred from homology"/>
<dbReference type="Proteomes" id="UP000799437">
    <property type="component" value="Unassembled WGS sequence"/>
</dbReference>
<name>A0A6A6VUF5_9PEZI</name>
<dbReference type="Gene3D" id="3.90.550.20">
    <property type="match status" value="1"/>
</dbReference>
<dbReference type="Pfam" id="PF04488">
    <property type="entry name" value="Gly_transf_sug"/>
    <property type="match status" value="1"/>
</dbReference>
<protein>
    <recommendedName>
        <fullName evidence="4">SnoRNA binding protein-like protein</fullName>
    </recommendedName>
</protein>
<gene>
    <name evidence="2" type="ORF">EJ05DRAFT_494895</name>
</gene>
<dbReference type="OrthoDB" id="409543at2759"/>
<dbReference type="GO" id="GO:1901135">
    <property type="term" value="P:carbohydrate derivative metabolic process"/>
    <property type="evidence" value="ECO:0007669"/>
    <property type="project" value="UniProtKB-ARBA"/>
</dbReference>
<evidence type="ECO:0000313" key="3">
    <source>
        <dbReference type="Proteomes" id="UP000799437"/>
    </source>
</evidence>
<dbReference type="AlphaFoldDB" id="A0A6A6VUF5"/>
<dbReference type="RefSeq" id="XP_033595867.1">
    <property type="nucleotide sequence ID" value="XM_033746218.1"/>
</dbReference>
<comment type="similarity">
    <text evidence="1">Belongs to the glycosyltransferase 32 family.</text>
</comment>
<organism evidence="2 3">
    <name type="scientific">Pseudovirgaria hyperparasitica</name>
    <dbReference type="NCBI Taxonomy" id="470096"/>
    <lineage>
        <taxon>Eukaryota</taxon>
        <taxon>Fungi</taxon>
        <taxon>Dikarya</taxon>
        <taxon>Ascomycota</taxon>
        <taxon>Pezizomycotina</taxon>
        <taxon>Dothideomycetes</taxon>
        <taxon>Dothideomycetes incertae sedis</taxon>
        <taxon>Acrospermales</taxon>
        <taxon>Acrospermaceae</taxon>
        <taxon>Pseudovirgaria</taxon>
    </lineage>
</organism>
<reference evidence="2" key="1">
    <citation type="journal article" date="2020" name="Stud. Mycol.">
        <title>101 Dothideomycetes genomes: a test case for predicting lifestyles and emergence of pathogens.</title>
        <authorList>
            <person name="Haridas S."/>
            <person name="Albert R."/>
            <person name="Binder M."/>
            <person name="Bloem J."/>
            <person name="Labutti K."/>
            <person name="Salamov A."/>
            <person name="Andreopoulos B."/>
            <person name="Baker S."/>
            <person name="Barry K."/>
            <person name="Bills G."/>
            <person name="Bluhm B."/>
            <person name="Cannon C."/>
            <person name="Castanera R."/>
            <person name="Culley D."/>
            <person name="Daum C."/>
            <person name="Ezra D."/>
            <person name="Gonzalez J."/>
            <person name="Henrissat B."/>
            <person name="Kuo A."/>
            <person name="Liang C."/>
            <person name="Lipzen A."/>
            <person name="Lutzoni F."/>
            <person name="Magnuson J."/>
            <person name="Mondo S."/>
            <person name="Nolan M."/>
            <person name="Ohm R."/>
            <person name="Pangilinan J."/>
            <person name="Park H.-J."/>
            <person name="Ramirez L."/>
            <person name="Alfaro M."/>
            <person name="Sun H."/>
            <person name="Tritt A."/>
            <person name="Yoshinaga Y."/>
            <person name="Zwiers L.-H."/>
            <person name="Turgeon B."/>
            <person name="Goodwin S."/>
            <person name="Spatafora J."/>
            <person name="Crous P."/>
            <person name="Grigoriev I."/>
        </authorList>
    </citation>
    <scope>NUCLEOTIDE SEQUENCE</scope>
    <source>
        <strain evidence="2">CBS 121739</strain>
    </source>
</reference>
<dbReference type="EMBL" id="ML996584">
    <property type="protein sequence ID" value="KAF2753416.1"/>
    <property type="molecule type" value="Genomic_DNA"/>
</dbReference>
<evidence type="ECO:0000256" key="1">
    <source>
        <dbReference type="ARBA" id="ARBA00009003"/>
    </source>
</evidence>
<keyword evidence="3" id="KW-1185">Reference proteome</keyword>
<evidence type="ECO:0000313" key="2">
    <source>
        <dbReference type="EMBL" id="KAF2753416.1"/>
    </source>
</evidence>